<gene>
    <name evidence="1" type="ORF">RPERSI_LOCUS11260</name>
</gene>
<dbReference type="Proteomes" id="UP000789920">
    <property type="component" value="Unassembled WGS sequence"/>
</dbReference>
<protein>
    <submittedName>
        <fullName evidence="1">10465_t:CDS:1</fullName>
    </submittedName>
</protein>
<accession>A0ACA9PWG3</accession>
<proteinExistence type="predicted"/>
<name>A0ACA9PWG3_9GLOM</name>
<dbReference type="EMBL" id="CAJVQC010023004">
    <property type="protein sequence ID" value="CAG8720505.1"/>
    <property type="molecule type" value="Genomic_DNA"/>
</dbReference>
<organism evidence="1 2">
    <name type="scientific">Racocetra persica</name>
    <dbReference type="NCBI Taxonomy" id="160502"/>
    <lineage>
        <taxon>Eukaryota</taxon>
        <taxon>Fungi</taxon>
        <taxon>Fungi incertae sedis</taxon>
        <taxon>Mucoromycota</taxon>
        <taxon>Glomeromycotina</taxon>
        <taxon>Glomeromycetes</taxon>
        <taxon>Diversisporales</taxon>
        <taxon>Gigasporaceae</taxon>
        <taxon>Racocetra</taxon>
    </lineage>
</organism>
<reference evidence="1" key="1">
    <citation type="submission" date="2021-06" db="EMBL/GenBank/DDBJ databases">
        <authorList>
            <person name="Kallberg Y."/>
            <person name="Tangrot J."/>
            <person name="Rosling A."/>
        </authorList>
    </citation>
    <scope>NUCLEOTIDE SEQUENCE</scope>
    <source>
        <strain evidence="1">MA461A</strain>
    </source>
</reference>
<evidence type="ECO:0000313" key="2">
    <source>
        <dbReference type="Proteomes" id="UP000789920"/>
    </source>
</evidence>
<comment type="caution">
    <text evidence="1">The sequence shown here is derived from an EMBL/GenBank/DDBJ whole genome shotgun (WGS) entry which is preliminary data.</text>
</comment>
<keyword evidence="2" id="KW-1185">Reference proteome</keyword>
<feature type="non-terminal residue" evidence="1">
    <location>
        <position position="279"/>
    </location>
</feature>
<sequence length="279" mass="32453">MLPPNKRKRHLEAARKSKVEHVRLKKNKTMHQSNNLLDYESVNEELDDHIWVDEEIDEKADSYFEVLLAAARNNNSWKVAAQNTKSITFYLSLTNSLRFNVASTSTYKFLAADVAVQLMETNLVDEAELDNMLEKDSKQIDKGTKEAYKTRCIHTWGNEWLRWQKLPKENRGNVNPKVLKEFVENKVFPSLGIEKKTTISEKTALEWLKKQCIHVSEFLYEPLGRVHLTVEQHLAYSEIPNRYVTETLEVGINHDSYWNVQLLAKQLKQTIDVLEIALP</sequence>
<evidence type="ECO:0000313" key="1">
    <source>
        <dbReference type="EMBL" id="CAG8720505.1"/>
    </source>
</evidence>